<accession>A0A0F9IMW8</accession>
<comment type="caution">
    <text evidence="1">The sequence shown here is derived from an EMBL/GenBank/DDBJ whole genome shotgun (WGS) entry which is preliminary data.</text>
</comment>
<dbReference type="EMBL" id="LAZR01020528">
    <property type="protein sequence ID" value="KKL88572.1"/>
    <property type="molecule type" value="Genomic_DNA"/>
</dbReference>
<name>A0A0F9IMW8_9ZZZZ</name>
<dbReference type="AlphaFoldDB" id="A0A0F9IMW8"/>
<organism evidence="1">
    <name type="scientific">marine sediment metagenome</name>
    <dbReference type="NCBI Taxonomy" id="412755"/>
    <lineage>
        <taxon>unclassified sequences</taxon>
        <taxon>metagenomes</taxon>
        <taxon>ecological metagenomes</taxon>
    </lineage>
</organism>
<proteinExistence type="predicted"/>
<protein>
    <submittedName>
        <fullName evidence="1">Uncharacterized protein</fullName>
    </submittedName>
</protein>
<evidence type="ECO:0000313" key="1">
    <source>
        <dbReference type="EMBL" id="KKL88572.1"/>
    </source>
</evidence>
<reference evidence="1" key="1">
    <citation type="journal article" date="2015" name="Nature">
        <title>Complex archaea that bridge the gap between prokaryotes and eukaryotes.</title>
        <authorList>
            <person name="Spang A."/>
            <person name="Saw J.H."/>
            <person name="Jorgensen S.L."/>
            <person name="Zaremba-Niedzwiedzka K."/>
            <person name="Martijn J."/>
            <person name="Lind A.E."/>
            <person name="van Eijk R."/>
            <person name="Schleper C."/>
            <person name="Guy L."/>
            <person name="Ettema T.J."/>
        </authorList>
    </citation>
    <scope>NUCLEOTIDE SEQUENCE</scope>
</reference>
<gene>
    <name evidence="1" type="ORF">LCGC14_1923340</name>
</gene>
<sequence length="64" mass="6904">MTVSKNVSLDDVLKAVEDNLLPTGSRIIDTGGDSDKQVYPKSKKIIKGNIAEELGYDVPDEDAP</sequence>